<protein>
    <recommendedName>
        <fullName evidence="1">DUF2087 domain-containing protein</fullName>
    </recommendedName>
</protein>
<dbReference type="OrthoDB" id="529288at2"/>
<name>A0A2V2YUV3_9BACL</name>
<reference evidence="2 3" key="1">
    <citation type="submission" date="2018-05" db="EMBL/GenBank/DDBJ databases">
        <title>Genomic Encyclopedia of Type Strains, Phase III (KMG-III): the genomes of soil and plant-associated and newly described type strains.</title>
        <authorList>
            <person name="Whitman W."/>
        </authorList>
    </citation>
    <scope>NUCLEOTIDE SEQUENCE [LARGE SCALE GENOMIC DNA]</scope>
    <source>
        <strain evidence="2 3">CECT 5696</strain>
    </source>
</reference>
<evidence type="ECO:0000259" key="1">
    <source>
        <dbReference type="Pfam" id="PF09860"/>
    </source>
</evidence>
<evidence type="ECO:0000313" key="3">
    <source>
        <dbReference type="Proteomes" id="UP000246635"/>
    </source>
</evidence>
<dbReference type="Pfam" id="PF09860">
    <property type="entry name" value="DUF2087"/>
    <property type="match status" value="1"/>
</dbReference>
<sequence>MSEQVNNDLTKDEKLKTSVLRNFITDQGSIKQLPSQLKKRLIVLEHIAAQIKPDQHYTEKEINDFIKPLHADYATIRRELYIHRFVNRDHEIYHVNDPSQWRDWRTLS</sequence>
<evidence type="ECO:0000313" key="2">
    <source>
        <dbReference type="EMBL" id="PWW04890.1"/>
    </source>
</evidence>
<dbReference type="EMBL" id="QGTQ01000006">
    <property type="protein sequence ID" value="PWW04890.1"/>
    <property type="molecule type" value="Genomic_DNA"/>
</dbReference>
<dbReference type="RefSeq" id="WP_110043991.1">
    <property type="nucleotide sequence ID" value="NZ_CP054612.1"/>
</dbReference>
<dbReference type="AlphaFoldDB" id="A0A2V2YUV3"/>
<feature type="domain" description="DUF2087" evidence="1">
    <location>
        <begin position="30"/>
        <end position="94"/>
    </location>
</feature>
<proteinExistence type="predicted"/>
<organism evidence="2 3">
    <name type="scientific">Paenibacillus cellulosilyticus</name>
    <dbReference type="NCBI Taxonomy" id="375489"/>
    <lineage>
        <taxon>Bacteria</taxon>
        <taxon>Bacillati</taxon>
        <taxon>Bacillota</taxon>
        <taxon>Bacilli</taxon>
        <taxon>Bacillales</taxon>
        <taxon>Paenibacillaceae</taxon>
        <taxon>Paenibacillus</taxon>
    </lineage>
</organism>
<keyword evidence="3" id="KW-1185">Reference proteome</keyword>
<accession>A0A2V2YUV3</accession>
<dbReference type="Proteomes" id="UP000246635">
    <property type="component" value="Unassembled WGS sequence"/>
</dbReference>
<dbReference type="InterPro" id="IPR018656">
    <property type="entry name" value="DUF2087"/>
</dbReference>
<gene>
    <name evidence="2" type="ORF">DFQ01_106175</name>
</gene>
<comment type="caution">
    <text evidence="2">The sequence shown here is derived from an EMBL/GenBank/DDBJ whole genome shotgun (WGS) entry which is preliminary data.</text>
</comment>